<proteinExistence type="predicted"/>
<keyword evidence="2" id="KW-1185">Reference proteome</keyword>
<dbReference type="AlphaFoldDB" id="A0A4S8LQC8"/>
<accession>A0A4S8LQC8</accession>
<dbReference type="EMBL" id="ML179306">
    <property type="protein sequence ID" value="THU91411.1"/>
    <property type="molecule type" value="Genomic_DNA"/>
</dbReference>
<organism evidence="1 2">
    <name type="scientific">Dendrothele bispora (strain CBS 962.96)</name>
    <dbReference type="NCBI Taxonomy" id="1314807"/>
    <lineage>
        <taxon>Eukaryota</taxon>
        <taxon>Fungi</taxon>
        <taxon>Dikarya</taxon>
        <taxon>Basidiomycota</taxon>
        <taxon>Agaricomycotina</taxon>
        <taxon>Agaricomycetes</taxon>
        <taxon>Agaricomycetidae</taxon>
        <taxon>Agaricales</taxon>
        <taxon>Agaricales incertae sedis</taxon>
        <taxon>Dendrothele</taxon>
    </lineage>
</organism>
<dbReference type="Proteomes" id="UP000297245">
    <property type="component" value="Unassembled WGS sequence"/>
</dbReference>
<evidence type="ECO:0000313" key="2">
    <source>
        <dbReference type="Proteomes" id="UP000297245"/>
    </source>
</evidence>
<protein>
    <submittedName>
        <fullName evidence="1">Uncharacterized protein</fullName>
    </submittedName>
</protein>
<name>A0A4S8LQC8_DENBC</name>
<gene>
    <name evidence="1" type="ORF">K435DRAFT_801241</name>
</gene>
<evidence type="ECO:0000313" key="1">
    <source>
        <dbReference type="EMBL" id="THU91411.1"/>
    </source>
</evidence>
<sequence length="186" mass="21083">MSGGQRRSDFDRSMRMLKSGILMIFKSDALMILKTFTKRSSGLFKFPQMNSSIIIHCWKRGVTIKSLSYPIQITRPDGENVLMSLLLNDRGIGKGTKSPGHQIPALQAGDTYSHTHLPNIASESLAGFENQRLVGRQSELEMSMCHTPFWTLNSLNWSSKTSHPKWTELPFIGLQFCYRDVFVPED</sequence>
<reference evidence="1 2" key="1">
    <citation type="journal article" date="2019" name="Nat. Ecol. Evol.">
        <title>Megaphylogeny resolves global patterns of mushroom evolution.</title>
        <authorList>
            <person name="Varga T."/>
            <person name="Krizsan K."/>
            <person name="Foldi C."/>
            <person name="Dima B."/>
            <person name="Sanchez-Garcia M."/>
            <person name="Sanchez-Ramirez S."/>
            <person name="Szollosi G.J."/>
            <person name="Szarkandi J.G."/>
            <person name="Papp V."/>
            <person name="Albert L."/>
            <person name="Andreopoulos W."/>
            <person name="Angelini C."/>
            <person name="Antonin V."/>
            <person name="Barry K.W."/>
            <person name="Bougher N.L."/>
            <person name="Buchanan P."/>
            <person name="Buyck B."/>
            <person name="Bense V."/>
            <person name="Catcheside P."/>
            <person name="Chovatia M."/>
            <person name="Cooper J."/>
            <person name="Damon W."/>
            <person name="Desjardin D."/>
            <person name="Finy P."/>
            <person name="Geml J."/>
            <person name="Haridas S."/>
            <person name="Hughes K."/>
            <person name="Justo A."/>
            <person name="Karasinski D."/>
            <person name="Kautmanova I."/>
            <person name="Kiss B."/>
            <person name="Kocsube S."/>
            <person name="Kotiranta H."/>
            <person name="LaButti K.M."/>
            <person name="Lechner B.E."/>
            <person name="Liimatainen K."/>
            <person name="Lipzen A."/>
            <person name="Lukacs Z."/>
            <person name="Mihaltcheva S."/>
            <person name="Morgado L.N."/>
            <person name="Niskanen T."/>
            <person name="Noordeloos M.E."/>
            <person name="Ohm R.A."/>
            <person name="Ortiz-Santana B."/>
            <person name="Ovrebo C."/>
            <person name="Racz N."/>
            <person name="Riley R."/>
            <person name="Savchenko A."/>
            <person name="Shiryaev A."/>
            <person name="Soop K."/>
            <person name="Spirin V."/>
            <person name="Szebenyi C."/>
            <person name="Tomsovsky M."/>
            <person name="Tulloss R.E."/>
            <person name="Uehling J."/>
            <person name="Grigoriev I.V."/>
            <person name="Vagvolgyi C."/>
            <person name="Papp T."/>
            <person name="Martin F.M."/>
            <person name="Miettinen O."/>
            <person name="Hibbett D.S."/>
            <person name="Nagy L.G."/>
        </authorList>
    </citation>
    <scope>NUCLEOTIDE SEQUENCE [LARGE SCALE GENOMIC DNA]</scope>
    <source>
        <strain evidence="1 2">CBS 962.96</strain>
    </source>
</reference>